<dbReference type="SUPFAM" id="SSF161098">
    <property type="entry name" value="MetI-like"/>
    <property type="match status" value="1"/>
</dbReference>
<dbReference type="Proteomes" id="UP001161325">
    <property type="component" value="Unassembled WGS sequence"/>
</dbReference>
<feature type="transmembrane region" description="Helical" evidence="10">
    <location>
        <begin position="259"/>
        <end position="279"/>
    </location>
</feature>
<evidence type="ECO:0000256" key="9">
    <source>
        <dbReference type="ARBA" id="ARBA00023136"/>
    </source>
</evidence>
<feature type="transmembrane region" description="Helical" evidence="10">
    <location>
        <begin position="21"/>
        <end position="47"/>
    </location>
</feature>
<feature type="transmembrane region" description="Helical" evidence="10">
    <location>
        <begin position="76"/>
        <end position="102"/>
    </location>
</feature>
<feature type="domain" description="ABC transmembrane type-1" evidence="11">
    <location>
        <begin position="77"/>
        <end position="279"/>
    </location>
</feature>
<evidence type="ECO:0000259" key="11">
    <source>
        <dbReference type="PROSITE" id="PS50928"/>
    </source>
</evidence>
<evidence type="ECO:0000256" key="10">
    <source>
        <dbReference type="RuleBase" id="RU363043"/>
    </source>
</evidence>
<evidence type="ECO:0000256" key="2">
    <source>
        <dbReference type="ARBA" id="ARBA00007069"/>
    </source>
</evidence>
<dbReference type="Pfam" id="PF00528">
    <property type="entry name" value="BPD_transp_1"/>
    <property type="match status" value="1"/>
</dbReference>
<organism evidence="12 13">
    <name type="scientific">Roseisolibacter agri</name>
    <dbReference type="NCBI Taxonomy" id="2014610"/>
    <lineage>
        <taxon>Bacteria</taxon>
        <taxon>Pseudomonadati</taxon>
        <taxon>Gemmatimonadota</taxon>
        <taxon>Gemmatimonadia</taxon>
        <taxon>Gemmatimonadales</taxon>
        <taxon>Gemmatimonadaceae</taxon>
        <taxon>Roseisolibacter</taxon>
    </lineage>
</organism>
<evidence type="ECO:0000256" key="5">
    <source>
        <dbReference type="ARBA" id="ARBA00022475"/>
    </source>
</evidence>
<evidence type="ECO:0000313" key="13">
    <source>
        <dbReference type="Proteomes" id="UP001161325"/>
    </source>
</evidence>
<comment type="subcellular location">
    <subcellularLocation>
        <location evidence="1 10">Cell membrane</location>
        <topology evidence="1 10">Multi-pass membrane protein</topology>
    </subcellularLocation>
</comment>
<accession>A0AA37Q7L0</accession>
<comment type="caution">
    <text evidence="12">The sequence shown here is derived from an EMBL/GenBank/DDBJ whole genome shotgun (WGS) entry which is preliminary data.</text>
</comment>
<gene>
    <name evidence="12" type="primary">pstA</name>
    <name evidence="12" type="ORF">rosag_45530</name>
</gene>
<evidence type="ECO:0000256" key="8">
    <source>
        <dbReference type="ARBA" id="ARBA00022989"/>
    </source>
</evidence>
<feature type="transmembrane region" description="Helical" evidence="10">
    <location>
        <begin position="114"/>
        <end position="134"/>
    </location>
</feature>
<dbReference type="AlphaFoldDB" id="A0AA37Q7L0"/>
<keyword evidence="4" id="KW-0813">Transport</keyword>
<dbReference type="CDD" id="cd06261">
    <property type="entry name" value="TM_PBP2"/>
    <property type="match status" value="1"/>
</dbReference>
<dbReference type="PROSITE" id="PS50928">
    <property type="entry name" value="ABC_TM1"/>
    <property type="match status" value="1"/>
</dbReference>
<keyword evidence="8 10" id="KW-1133">Transmembrane helix</keyword>
<sequence>MSPARPTVRRPRSLRGRRARSRVMVVLTYLAALLAVLPLVLILGYLLKQGAAALSPDFFTQLPKPPGEAGGGMANAIVGTLVVVGIAAAIGLPIGIGAGMYLAERRDEPLATAVRFLSDVLNGLPSIVVGIFAWEFLVRPAGHFSALAGGAALAAIMIPIVTRTTEEMLRLVPNSLREAALALGYPQWRTSLVVVLRTALPGIVTGALVAVARVAGETAPLLFTAFGNQFWSVELGQPIAALPLQVFTYAISPYDEWHAHAWAGALVLIGIVLVISVAARVATRSRFGTAGE</sequence>
<evidence type="ECO:0000256" key="1">
    <source>
        <dbReference type="ARBA" id="ARBA00004651"/>
    </source>
</evidence>
<evidence type="ECO:0000256" key="7">
    <source>
        <dbReference type="ARBA" id="ARBA00022692"/>
    </source>
</evidence>
<keyword evidence="5 10" id="KW-1003">Cell membrane</keyword>
<evidence type="ECO:0000256" key="4">
    <source>
        <dbReference type="ARBA" id="ARBA00022448"/>
    </source>
</evidence>
<protein>
    <recommendedName>
        <fullName evidence="3 10">Phosphate transport system permease protein PstA</fullName>
    </recommendedName>
</protein>
<dbReference type="RefSeq" id="WP_284352466.1">
    <property type="nucleotide sequence ID" value="NZ_BRXS01000007.1"/>
</dbReference>
<dbReference type="GO" id="GO:0035435">
    <property type="term" value="P:phosphate ion transmembrane transport"/>
    <property type="evidence" value="ECO:0007669"/>
    <property type="project" value="InterPro"/>
</dbReference>
<dbReference type="PANTHER" id="PTHR42922:SF1">
    <property type="entry name" value="PHOSPHATE TRANSPORT SYSTEM PERMEASE PROTEIN PSTA"/>
    <property type="match status" value="1"/>
</dbReference>
<evidence type="ECO:0000256" key="6">
    <source>
        <dbReference type="ARBA" id="ARBA00022592"/>
    </source>
</evidence>
<dbReference type="InterPro" id="IPR005672">
    <property type="entry name" value="Phosphate_PstA"/>
</dbReference>
<dbReference type="InterPro" id="IPR051408">
    <property type="entry name" value="Phosphate_transprt_permease"/>
</dbReference>
<proteinExistence type="inferred from homology"/>
<feature type="transmembrane region" description="Helical" evidence="10">
    <location>
        <begin position="140"/>
        <end position="161"/>
    </location>
</feature>
<dbReference type="EMBL" id="BRXS01000007">
    <property type="protein sequence ID" value="GLC28040.1"/>
    <property type="molecule type" value="Genomic_DNA"/>
</dbReference>
<dbReference type="InterPro" id="IPR035906">
    <property type="entry name" value="MetI-like_sf"/>
</dbReference>
<evidence type="ECO:0000256" key="3">
    <source>
        <dbReference type="ARBA" id="ARBA00016864"/>
    </source>
</evidence>
<name>A0AA37Q7L0_9BACT</name>
<dbReference type="GO" id="GO:0005886">
    <property type="term" value="C:plasma membrane"/>
    <property type="evidence" value="ECO:0007669"/>
    <property type="project" value="UniProtKB-SubCell"/>
</dbReference>
<dbReference type="GO" id="GO:0005315">
    <property type="term" value="F:phosphate transmembrane transporter activity"/>
    <property type="evidence" value="ECO:0007669"/>
    <property type="project" value="InterPro"/>
</dbReference>
<keyword evidence="9 10" id="KW-0472">Membrane</keyword>
<reference evidence="12" key="1">
    <citation type="submission" date="2022-08" db="EMBL/GenBank/DDBJ databases">
        <title>Draft genome sequencing of Roseisolibacter agri AW1220.</title>
        <authorList>
            <person name="Tobiishi Y."/>
            <person name="Tonouchi A."/>
        </authorList>
    </citation>
    <scope>NUCLEOTIDE SEQUENCE</scope>
    <source>
        <strain evidence="12">AW1220</strain>
    </source>
</reference>
<keyword evidence="6" id="KW-0592">Phosphate transport</keyword>
<dbReference type="NCBIfam" id="TIGR00974">
    <property type="entry name" value="3a0107s02c"/>
    <property type="match status" value="1"/>
</dbReference>
<keyword evidence="13" id="KW-1185">Reference proteome</keyword>
<dbReference type="InterPro" id="IPR000515">
    <property type="entry name" value="MetI-like"/>
</dbReference>
<keyword evidence="7 10" id="KW-0812">Transmembrane</keyword>
<dbReference type="Gene3D" id="1.10.3720.10">
    <property type="entry name" value="MetI-like"/>
    <property type="match status" value="1"/>
</dbReference>
<feature type="transmembrane region" description="Helical" evidence="10">
    <location>
        <begin position="194"/>
        <end position="215"/>
    </location>
</feature>
<dbReference type="PANTHER" id="PTHR42922">
    <property type="entry name" value="PHOSPHATE TRANSPORT SYSTEM PERMEASE PROTEIN PSTA"/>
    <property type="match status" value="1"/>
</dbReference>
<comment type="similarity">
    <text evidence="2 10">Belongs to the binding-protein-dependent transport system permease family. CysTW subfamily.</text>
</comment>
<evidence type="ECO:0000313" key="12">
    <source>
        <dbReference type="EMBL" id="GLC28040.1"/>
    </source>
</evidence>